<keyword evidence="3" id="KW-1185">Reference proteome</keyword>
<evidence type="ECO:0000256" key="1">
    <source>
        <dbReference type="SAM" id="MobiDB-lite"/>
    </source>
</evidence>
<dbReference type="EMBL" id="BAABDC010000016">
    <property type="protein sequence ID" value="GAA3722715.1"/>
    <property type="molecule type" value="Genomic_DNA"/>
</dbReference>
<comment type="caution">
    <text evidence="2">The sequence shown here is derived from an EMBL/GenBank/DDBJ whole genome shotgun (WGS) entry which is preliminary data.</text>
</comment>
<gene>
    <name evidence="2" type="ORF">GCM10022399_43860</name>
</gene>
<sequence>MGAAPLYDLVGPPTQPWPASVDAKKGQRGVAAGPGRVLGLSSSSALVTVSKEADRAATIKRTLERAFQN</sequence>
<protein>
    <submittedName>
        <fullName evidence="2">Uncharacterized protein</fullName>
    </submittedName>
</protein>
<proteinExistence type="predicted"/>
<name>A0ABP7ERP2_9MICO</name>
<reference evidence="3" key="1">
    <citation type="journal article" date="2019" name="Int. J. Syst. Evol. Microbiol.">
        <title>The Global Catalogue of Microorganisms (GCM) 10K type strain sequencing project: providing services to taxonomists for standard genome sequencing and annotation.</title>
        <authorList>
            <consortium name="The Broad Institute Genomics Platform"/>
            <consortium name="The Broad Institute Genome Sequencing Center for Infectious Disease"/>
            <person name="Wu L."/>
            <person name="Ma J."/>
        </authorList>
    </citation>
    <scope>NUCLEOTIDE SEQUENCE [LARGE SCALE GENOMIC DNA]</scope>
    <source>
        <strain evidence="3">JCM 17125</strain>
    </source>
</reference>
<evidence type="ECO:0000313" key="2">
    <source>
        <dbReference type="EMBL" id="GAA3722715.1"/>
    </source>
</evidence>
<evidence type="ECO:0000313" key="3">
    <source>
        <dbReference type="Proteomes" id="UP001501468"/>
    </source>
</evidence>
<dbReference type="Proteomes" id="UP001501468">
    <property type="component" value="Unassembled WGS sequence"/>
</dbReference>
<feature type="region of interest" description="Disordered" evidence="1">
    <location>
        <begin position="1"/>
        <end position="21"/>
    </location>
</feature>
<accession>A0ABP7ERP2</accession>
<organism evidence="2 3">
    <name type="scientific">Terrabacter ginsenosidimutans</name>
    <dbReference type="NCBI Taxonomy" id="490575"/>
    <lineage>
        <taxon>Bacteria</taxon>
        <taxon>Bacillati</taxon>
        <taxon>Actinomycetota</taxon>
        <taxon>Actinomycetes</taxon>
        <taxon>Micrococcales</taxon>
        <taxon>Intrasporangiaceae</taxon>
        <taxon>Terrabacter</taxon>
    </lineage>
</organism>